<gene>
    <name evidence="6" type="primary">ABT1</name>
    <name evidence="6" type="ORF">F1559_001862</name>
</gene>
<feature type="compositionally biased region" description="Basic and acidic residues" evidence="5">
    <location>
        <begin position="7"/>
        <end position="17"/>
    </location>
</feature>
<keyword evidence="4" id="KW-0539">Nucleus</keyword>
<comment type="similarity">
    <text evidence="2">Belongs to the ESF2/ABP1 family.</text>
</comment>
<evidence type="ECO:0000313" key="7">
    <source>
        <dbReference type="Proteomes" id="UP000530660"/>
    </source>
</evidence>
<evidence type="ECO:0000313" key="6">
    <source>
        <dbReference type="EMBL" id="KAF6001480.1"/>
    </source>
</evidence>
<accession>A0A7J7IFG8</accession>
<dbReference type="InterPro" id="IPR039119">
    <property type="entry name" value="ABT1/Esf2"/>
</dbReference>
<dbReference type="InterPro" id="IPR035979">
    <property type="entry name" value="RBD_domain_sf"/>
</dbReference>
<dbReference type="GO" id="GO:0005730">
    <property type="term" value="C:nucleolus"/>
    <property type="evidence" value="ECO:0007669"/>
    <property type="project" value="UniProtKB-SubCell"/>
</dbReference>
<feature type="compositionally biased region" description="Polar residues" evidence="5">
    <location>
        <begin position="18"/>
        <end position="30"/>
    </location>
</feature>
<name>A0A7J7IFG8_9RHOD</name>
<dbReference type="GO" id="GO:0034462">
    <property type="term" value="P:small-subunit processome assembly"/>
    <property type="evidence" value="ECO:0007669"/>
    <property type="project" value="TreeGrafter"/>
</dbReference>
<dbReference type="SUPFAM" id="SSF54928">
    <property type="entry name" value="RNA-binding domain, RBD"/>
    <property type="match status" value="1"/>
</dbReference>
<dbReference type="GO" id="GO:0003723">
    <property type="term" value="F:RNA binding"/>
    <property type="evidence" value="ECO:0007669"/>
    <property type="project" value="UniProtKB-KW"/>
</dbReference>
<comment type="caution">
    <text evidence="6">The sequence shown here is derived from an EMBL/GenBank/DDBJ whole genome shotgun (WGS) entry which is preliminary data.</text>
</comment>
<evidence type="ECO:0000256" key="4">
    <source>
        <dbReference type="ARBA" id="ARBA00023242"/>
    </source>
</evidence>
<evidence type="ECO:0000256" key="2">
    <source>
        <dbReference type="ARBA" id="ARBA00005819"/>
    </source>
</evidence>
<dbReference type="InterPro" id="IPR012677">
    <property type="entry name" value="Nucleotide-bd_a/b_plait_sf"/>
</dbReference>
<sequence length="302" mass="35048">MNAVKLSSRDGADHLESRSGTAANTSSSLPVNDLDCEGNAFDLADSSRTRSSAAAHSTLVVKPRHQHRLAPVSGIIHLRRIPPGMSISEIRRLLERYGRIGRVYIRKEHEHERRERIQRGGIRRKRALEAWVEFLDHRTAEQVASLLNATPMDPQNRRSRFHDDLWCLEYIPALQWHHLTDQMAATRRERILRIKNEVQASRRERDLWLERLNKARAQEAIQERRRQRHPIGQKDRESVSGVEHTPKLPPQRRVRTVDHNNEPSYRESRQSPNIRSEAVSERPPQEAALERILERIANPSSQ</sequence>
<dbReference type="InterPro" id="IPR034353">
    <property type="entry name" value="ABT1/ESF2_RRM"/>
</dbReference>
<dbReference type="AlphaFoldDB" id="A0A7J7IFG8"/>
<dbReference type="CDD" id="cd12263">
    <property type="entry name" value="RRM_ABT1_like"/>
    <property type="match status" value="1"/>
</dbReference>
<keyword evidence="3" id="KW-0694">RNA-binding</keyword>
<organism evidence="6 7">
    <name type="scientific">Cyanidiococcus yangmingshanensis</name>
    <dbReference type="NCBI Taxonomy" id="2690220"/>
    <lineage>
        <taxon>Eukaryota</taxon>
        <taxon>Rhodophyta</taxon>
        <taxon>Bangiophyceae</taxon>
        <taxon>Cyanidiales</taxon>
        <taxon>Cyanidiaceae</taxon>
        <taxon>Cyanidiococcus</taxon>
    </lineage>
</organism>
<dbReference type="PANTHER" id="PTHR12311:SF7">
    <property type="entry name" value="ACTIVATOR OF BASAL TRANSCRIPTION 1"/>
    <property type="match status" value="1"/>
</dbReference>
<protein>
    <submittedName>
        <fullName evidence="6">Transcription activator of basal transcription 1</fullName>
    </submittedName>
</protein>
<reference evidence="6 7" key="1">
    <citation type="journal article" date="2020" name="J. Phycol.">
        <title>Comparative genome analysis reveals Cyanidiococcus gen. nov., a new extremophilic red algal genus sister to Cyanidioschyzon (Cyanidioschyzonaceae, Rhodophyta).</title>
        <authorList>
            <person name="Liu S.-L."/>
            <person name="Chiang Y.-R."/>
            <person name="Yoon H.S."/>
            <person name="Fu H.-Y."/>
        </authorList>
    </citation>
    <scope>NUCLEOTIDE SEQUENCE [LARGE SCALE GENOMIC DNA]</scope>
    <source>
        <strain evidence="6 7">THAL066</strain>
    </source>
</reference>
<feature type="compositionally biased region" description="Basic and acidic residues" evidence="5">
    <location>
        <begin position="255"/>
        <end position="269"/>
    </location>
</feature>
<dbReference type="Proteomes" id="UP000530660">
    <property type="component" value="Unassembled WGS sequence"/>
</dbReference>
<feature type="region of interest" description="Disordered" evidence="5">
    <location>
        <begin position="220"/>
        <end position="286"/>
    </location>
</feature>
<dbReference type="GO" id="GO:0000447">
    <property type="term" value="P:endonucleolytic cleavage in ITS1 to separate SSU-rRNA from 5.8S rRNA and LSU-rRNA from tricistronic rRNA transcript (SSU-rRNA, 5.8S rRNA, LSU-rRNA)"/>
    <property type="evidence" value="ECO:0007669"/>
    <property type="project" value="TreeGrafter"/>
</dbReference>
<dbReference type="Gene3D" id="3.30.70.330">
    <property type="match status" value="1"/>
</dbReference>
<evidence type="ECO:0000256" key="5">
    <source>
        <dbReference type="SAM" id="MobiDB-lite"/>
    </source>
</evidence>
<comment type="subcellular location">
    <subcellularLocation>
        <location evidence="1">Nucleus</location>
        <location evidence="1">Nucleolus</location>
    </subcellularLocation>
</comment>
<dbReference type="PANTHER" id="PTHR12311">
    <property type="entry name" value="ACTIVATOR OF BASAL TRANSCRIPTION 1"/>
    <property type="match status" value="1"/>
</dbReference>
<evidence type="ECO:0000256" key="3">
    <source>
        <dbReference type="ARBA" id="ARBA00022884"/>
    </source>
</evidence>
<feature type="region of interest" description="Disordered" evidence="5">
    <location>
        <begin position="1"/>
        <end position="31"/>
    </location>
</feature>
<dbReference type="OrthoDB" id="5885at2759"/>
<proteinExistence type="inferred from homology"/>
<evidence type="ECO:0000256" key="1">
    <source>
        <dbReference type="ARBA" id="ARBA00004604"/>
    </source>
</evidence>
<keyword evidence="7" id="KW-1185">Reference proteome</keyword>
<dbReference type="GO" id="GO:0000472">
    <property type="term" value="P:endonucleolytic cleavage to generate mature 5'-end of SSU-rRNA from (SSU-rRNA, 5.8S rRNA, LSU-rRNA)"/>
    <property type="evidence" value="ECO:0007669"/>
    <property type="project" value="TreeGrafter"/>
</dbReference>
<dbReference type="GO" id="GO:0000480">
    <property type="term" value="P:endonucleolytic cleavage in 5'-ETS of tricistronic rRNA transcript (SSU-rRNA, 5.8S rRNA, LSU-rRNA)"/>
    <property type="evidence" value="ECO:0007669"/>
    <property type="project" value="TreeGrafter"/>
</dbReference>
<dbReference type="EMBL" id="VWRR01000014">
    <property type="protein sequence ID" value="KAF6001480.1"/>
    <property type="molecule type" value="Genomic_DNA"/>
</dbReference>